<dbReference type="AlphaFoldDB" id="A0A8H7VC63"/>
<evidence type="ECO:0000313" key="3">
    <source>
        <dbReference type="Proteomes" id="UP000650833"/>
    </source>
</evidence>
<protein>
    <submittedName>
        <fullName evidence="2">Uncharacterized protein</fullName>
    </submittedName>
</protein>
<keyword evidence="3" id="KW-1185">Reference proteome</keyword>
<dbReference type="Proteomes" id="UP000650833">
    <property type="component" value="Unassembled WGS sequence"/>
</dbReference>
<evidence type="ECO:0000313" key="2">
    <source>
        <dbReference type="EMBL" id="KAG2209034.1"/>
    </source>
</evidence>
<organism evidence="2 3">
    <name type="scientific">Mucor plumbeus</name>
    <dbReference type="NCBI Taxonomy" id="97098"/>
    <lineage>
        <taxon>Eukaryota</taxon>
        <taxon>Fungi</taxon>
        <taxon>Fungi incertae sedis</taxon>
        <taxon>Mucoromycota</taxon>
        <taxon>Mucoromycotina</taxon>
        <taxon>Mucoromycetes</taxon>
        <taxon>Mucorales</taxon>
        <taxon>Mucorineae</taxon>
        <taxon>Mucoraceae</taxon>
        <taxon>Mucor</taxon>
    </lineage>
</organism>
<comment type="caution">
    <text evidence="2">The sequence shown here is derived from an EMBL/GenBank/DDBJ whole genome shotgun (WGS) entry which is preliminary data.</text>
</comment>
<evidence type="ECO:0000256" key="1">
    <source>
        <dbReference type="SAM" id="MobiDB-lite"/>
    </source>
</evidence>
<accession>A0A8H7VC63</accession>
<dbReference type="EMBL" id="JAEPRC010000103">
    <property type="protein sequence ID" value="KAG2209034.1"/>
    <property type="molecule type" value="Genomic_DNA"/>
</dbReference>
<reference evidence="2" key="1">
    <citation type="submission" date="2020-12" db="EMBL/GenBank/DDBJ databases">
        <title>Metabolic potential, ecology and presence of endohyphal bacteria is reflected in genomic diversity of Mucoromycotina.</title>
        <authorList>
            <person name="Muszewska A."/>
            <person name="Okrasinska A."/>
            <person name="Steczkiewicz K."/>
            <person name="Drgas O."/>
            <person name="Orlowska M."/>
            <person name="Perlinska-Lenart U."/>
            <person name="Aleksandrzak-Piekarczyk T."/>
            <person name="Szatraj K."/>
            <person name="Zielenkiewicz U."/>
            <person name="Pilsyk S."/>
            <person name="Malc E."/>
            <person name="Mieczkowski P."/>
            <person name="Kruszewska J.S."/>
            <person name="Biernat P."/>
            <person name="Pawlowska J."/>
        </authorList>
    </citation>
    <scope>NUCLEOTIDE SEQUENCE</scope>
    <source>
        <strain evidence="2">CBS 226.32</strain>
    </source>
</reference>
<dbReference type="OrthoDB" id="2207883at2759"/>
<proteinExistence type="predicted"/>
<name>A0A8H7VC63_9FUNG</name>
<feature type="region of interest" description="Disordered" evidence="1">
    <location>
        <begin position="1"/>
        <end position="20"/>
    </location>
</feature>
<sequence>MPDDDKKPNPSFWNPRVDPTTIKPADNVTFSRPSLILKSTTHKLNRPFDFSACAWDRKDFWSQKEPMTEYYYRKEQDGKDKK</sequence>
<gene>
    <name evidence="2" type="ORF">INT46_008435</name>
</gene>